<protein>
    <recommendedName>
        <fullName evidence="6">Exodeoxyribonuclease 7 small subunit</fullName>
        <ecNumber evidence="6">3.1.11.6</ecNumber>
    </recommendedName>
    <alternativeName>
        <fullName evidence="6">Exodeoxyribonuclease VII small subunit</fullName>
        <shortName evidence="6">Exonuclease VII small subunit</shortName>
    </alternativeName>
</protein>
<feature type="compositionally biased region" description="Low complexity" evidence="7">
    <location>
        <begin position="1"/>
        <end position="12"/>
    </location>
</feature>
<dbReference type="Proteomes" id="UP000425817">
    <property type="component" value="Chromosome"/>
</dbReference>
<gene>
    <name evidence="6 8" type="primary">xseB</name>
    <name evidence="8" type="ORF">GOQ09_08005</name>
</gene>
<comment type="catalytic activity">
    <reaction evidence="6">
        <text>Exonucleolytic cleavage in either 5'- to 3'- or 3'- to 5'-direction to yield nucleoside 5'-phosphates.</text>
        <dbReference type="EC" id="3.1.11.6"/>
    </reaction>
</comment>
<evidence type="ECO:0000256" key="2">
    <source>
        <dbReference type="ARBA" id="ARBA00022490"/>
    </source>
</evidence>
<name>A0A6I6HIP9_VARPD</name>
<dbReference type="GO" id="GO:0005829">
    <property type="term" value="C:cytosol"/>
    <property type="evidence" value="ECO:0007669"/>
    <property type="project" value="TreeGrafter"/>
</dbReference>
<dbReference type="InterPro" id="IPR037004">
    <property type="entry name" value="Exonuc_VII_ssu_sf"/>
</dbReference>
<comment type="similarity">
    <text evidence="1 6">Belongs to the XseB family.</text>
</comment>
<evidence type="ECO:0000256" key="3">
    <source>
        <dbReference type="ARBA" id="ARBA00022722"/>
    </source>
</evidence>
<dbReference type="EMBL" id="CP046622">
    <property type="protein sequence ID" value="QGW81537.1"/>
    <property type="molecule type" value="Genomic_DNA"/>
</dbReference>
<evidence type="ECO:0000256" key="7">
    <source>
        <dbReference type="SAM" id="MobiDB-lite"/>
    </source>
</evidence>
<feature type="region of interest" description="Disordered" evidence="7">
    <location>
        <begin position="1"/>
        <end position="24"/>
    </location>
</feature>
<dbReference type="AlphaFoldDB" id="A0A6I6HIP9"/>
<dbReference type="Pfam" id="PF02609">
    <property type="entry name" value="Exonuc_VII_S"/>
    <property type="match status" value="1"/>
</dbReference>
<evidence type="ECO:0000256" key="1">
    <source>
        <dbReference type="ARBA" id="ARBA00009998"/>
    </source>
</evidence>
<dbReference type="EC" id="3.1.11.6" evidence="6"/>
<evidence type="ECO:0000256" key="5">
    <source>
        <dbReference type="ARBA" id="ARBA00022839"/>
    </source>
</evidence>
<organism evidence="8 9">
    <name type="scientific">Variovorax paradoxus</name>
    <dbReference type="NCBI Taxonomy" id="34073"/>
    <lineage>
        <taxon>Bacteria</taxon>
        <taxon>Pseudomonadati</taxon>
        <taxon>Pseudomonadota</taxon>
        <taxon>Betaproteobacteria</taxon>
        <taxon>Burkholderiales</taxon>
        <taxon>Comamonadaceae</taxon>
        <taxon>Variovorax</taxon>
    </lineage>
</organism>
<keyword evidence="3 6" id="KW-0540">Nuclease</keyword>
<keyword evidence="2 6" id="KW-0963">Cytoplasm</keyword>
<evidence type="ECO:0000256" key="6">
    <source>
        <dbReference type="HAMAP-Rule" id="MF_00337"/>
    </source>
</evidence>
<dbReference type="Gene3D" id="1.10.287.1040">
    <property type="entry name" value="Exonuclease VII, small subunit"/>
    <property type="match status" value="1"/>
</dbReference>
<dbReference type="GO" id="GO:0009318">
    <property type="term" value="C:exodeoxyribonuclease VII complex"/>
    <property type="evidence" value="ECO:0007669"/>
    <property type="project" value="UniProtKB-UniRule"/>
</dbReference>
<accession>A0A6I6HIP9</accession>
<dbReference type="GO" id="GO:0006308">
    <property type="term" value="P:DNA catabolic process"/>
    <property type="evidence" value="ECO:0007669"/>
    <property type="project" value="UniProtKB-UniRule"/>
</dbReference>
<evidence type="ECO:0000313" key="9">
    <source>
        <dbReference type="Proteomes" id="UP000425817"/>
    </source>
</evidence>
<dbReference type="PANTHER" id="PTHR34137:SF1">
    <property type="entry name" value="EXODEOXYRIBONUCLEASE 7 SMALL SUBUNIT"/>
    <property type="match status" value="1"/>
</dbReference>
<comment type="subcellular location">
    <subcellularLocation>
        <location evidence="6">Cytoplasm</location>
    </subcellularLocation>
</comment>
<keyword evidence="5 6" id="KW-0269">Exonuclease</keyword>
<comment type="subunit">
    <text evidence="6">Heterooligomer composed of large and small subunits.</text>
</comment>
<dbReference type="SUPFAM" id="SSF116842">
    <property type="entry name" value="XseB-like"/>
    <property type="match status" value="1"/>
</dbReference>
<dbReference type="GO" id="GO:0008855">
    <property type="term" value="F:exodeoxyribonuclease VII activity"/>
    <property type="evidence" value="ECO:0007669"/>
    <property type="project" value="UniProtKB-UniRule"/>
</dbReference>
<keyword evidence="4 6" id="KW-0378">Hydrolase</keyword>
<sequence>MPKVPSSAASSPAPTPDTGPLPASYEAGLQELEQLVAELESGQLPLDQLLGSYQRGAALLAFCREKLQAVEDQIKVLDAGSLKPWTAE</sequence>
<reference evidence="8 9" key="1">
    <citation type="submission" date="2019-12" db="EMBL/GenBank/DDBJ databases">
        <title>Hybrid Genome Assemblies of two High G+C Isolates from Undergraduate Microbiology Courses.</title>
        <authorList>
            <person name="Ne Ville C.J."/>
            <person name="Enright D."/>
            <person name="Hernandez I."/>
            <person name="Dodsworth J."/>
            <person name="Orwin P.M."/>
        </authorList>
    </citation>
    <scope>NUCLEOTIDE SEQUENCE [LARGE SCALE GENOMIC DNA]</scope>
    <source>
        <strain evidence="8 9">CSUSB</strain>
    </source>
</reference>
<dbReference type="HAMAP" id="MF_00337">
    <property type="entry name" value="Exonuc_7_S"/>
    <property type="match status" value="1"/>
</dbReference>
<evidence type="ECO:0000313" key="8">
    <source>
        <dbReference type="EMBL" id="QGW81537.1"/>
    </source>
</evidence>
<dbReference type="OrthoDB" id="287668at2"/>
<dbReference type="RefSeq" id="WP_126749770.1">
    <property type="nucleotide sequence ID" value="NZ_CP046622.1"/>
</dbReference>
<dbReference type="InterPro" id="IPR003761">
    <property type="entry name" value="Exonuc_VII_S"/>
</dbReference>
<proteinExistence type="inferred from homology"/>
<evidence type="ECO:0000256" key="4">
    <source>
        <dbReference type="ARBA" id="ARBA00022801"/>
    </source>
</evidence>
<dbReference type="NCBIfam" id="TIGR01280">
    <property type="entry name" value="xseB"/>
    <property type="match status" value="1"/>
</dbReference>
<dbReference type="PANTHER" id="PTHR34137">
    <property type="entry name" value="EXODEOXYRIBONUCLEASE 7 SMALL SUBUNIT"/>
    <property type="match status" value="1"/>
</dbReference>
<comment type="function">
    <text evidence="6">Bidirectionally degrades single-stranded DNA into large acid-insoluble oligonucleotides, which are then degraded further into small acid-soluble oligonucleotides.</text>
</comment>